<evidence type="ECO:0000313" key="3">
    <source>
        <dbReference type="Proteomes" id="UP000664601"/>
    </source>
</evidence>
<evidence type="ECO:0000259" key="1">
    <source>
        <dbReference type="PROSITE" id="PS51186"/>
    </source>
</evidence>
<accession>A0ABS3LC74</accession>
<dbReference type="RefSeq" id="WP_207674156.1">
    <property type="nucleotide sequence ID" value="NZ_JAFREM010000020.1"/>
</dbReference>
<dbReference type="PROSITE" id="PS51186">
    <property type="entry name" value="GNAT"/>
    <property type="match status" value="1"/>
</dbReference>
<dbReference type="InterPro" id="IPR000182">
    <property type="entry name" value="GNAT_dom"/>
</dbReference>
<dbReference type="SUPFAM" id="SSF55729">
    <property type="entry name" value="Acyl-CoA N-acyltransferases (Nat)"/>
    <property type="match status" value="1"/>
</dbReference>
<evidence type="ECO:0000313" key="2">
    <source>
        <dbReference type="EMBL" id="MBO1307229.1"/>
    </source>
</evidence>
<dbReference type="Pfam" id="PF13508">
    <property type="entry name" value="Acetyltransf_7"/>
    <property type="match status" value="1"/>
</dbReference>
<dbReference type="Proteomes" id="UP000664601">
    <property type="component" value="Unassembled WGS sequence"/>
</dbReference>
<protein>
    <submittedName>
        <fullName evidence="2">GNAT family N-acetyltransferase</fullName>
    </submittedName>
</protein>
<feature type="domain" description="N-acetyltransferase" evidence="1">
    <location>
        <begin position="1"/>
        <end position="133"/>
    </location>
</feature>
<sequence length="149" mass="16983">MEIKLIESNKKDFLDLLLLADEEEKMIDKYLERGDLFALYDDDLKSTCVVTAEGGGVFELQSLATYPAFQGQGYGKRIVSYVVDYYWDKGKTMILGTGDVPGILGFYESCGFVISHKVENFFVEHYEEPIFEEGIQLKDKVYLTMDLGE</sequence>
<gene>
    <name evidence="2" type="ORF">JZO70_13715</name>
</gene>
<reference evidence="2 3" key="1">
    <citation type="submission" date="2021-03" db="EMBL/GenBank/DDBJ databases">
        <title>Enterococcal diversity collection.</title>
        <authorList>
            <person name="Gilmore M.S."/>
            <person name="Schwartzman J."/>
            <person name="Van Tyne D."/>
            <person name="Martin M."/>
            <person name="Earl A.M."/>
            <person name="Manson A.L."/>
            <person name="Straub T."/>
            <person name="Salamzade R."/>
            <person name="Saavedra J."/>
            <person name="Lebreton F."/>
            <person name="Prichula J."/>
            <person name="Schaufler K."/>
            <person name="Gaca A."/>
            <person name="Sgardioli B."/>
            <person name="Wagenaar J."/>
            <person name="Strong T."/>
        </authorList>
    </citation>
    <scope>NUCLEOTIDE SEQUENCE [LARGE SCALE GENOMIC DNA]</scope>
    <source>
        <strain evidence="2 3">669A</strain>
    </source>
</reference>
<dbReference type="Gene3D" id="3.40.630.30">
    <property type="match status" value="1"/>
</dbReference>
<comment type="caution">
    <text evidence="2">The sequence shown here is derived from an EMBL/GenBank/DDBJ whole genome shotgun (WGS) entry which is preliminary data.</text>
</comment>
<proteinExistence type="predicted"/>
<dbReference type="CDD" id="cd04301">
    <property type="entry name" value="NAT_SF"/>
    <property type="match status" value="1"/>
</dbReference>
<dbReference type="EMBL" id="JAFREM010000020">
    <property type="protein sequence ID" value="MBO1307229.1"/>
    <property type="molecule type" value="Genomic_DNA"/>
</dbReference>
<dbReference type="InterPro" id="IPR016181">
    <property type="entry name" value="Acyl_CoA_acyltransferase"/>
</dbReference>
<keyword evidence="3" id="KW-1185">Reference proteome</keyword>
<name>A0ABS3LC74_9ENTE</name>
<organism evidence="2 3">
    <name type="scientific">Candidatus Enterococcus moelleringii</name>
    <dbReference type="NCBI Taxonomy" id="2815325"/>
    <lineage>
        <taxon>Bacteria</taxon>
        <taxon>Bacillati</taxon>
        <taxon>Bacillota</taxon>
        <taxon>Bacilli</taxon>
        <taxon>Lactobacillales</taxon>
        <taxon>Enterococcaceae</taxon>
        <taxon>Enterococcus</taxon>
    </lineage>
</organism>